<sequence length="51" mass="5812">MPLSAEMYVFFDKVASKNFRLACDVYHVLATGKEVTPEVRGQIRLAIRIAR</sequence>
<dbReference type="EMBL" id="CABR01000147">
    <property type="protein sequence ID" value="CBI11516.1"/>
    <property type="molecule type" value="Genomic_DNA"/>
</dbReference>
<dbReference type="AlphaFoldDB" id="E6QW93"/>
<name>E6QW93_9ZZZZ</name>
<comment type="caution">
    <text evidence="1">The sequence shown here is derived from an EMBL/GenBank/DDBJ whole genome shotgun (WGS) entry which is preliminary data.</text>
</comment>
<accession>E6QW93</accession>
<evidence type="ECO:0000313" key="1">
    <source>
        <dbReference type="EMBL" id="CBI11516.1"/>
    </source>
</evidence>
<gene>
    <name evidence="1" type="ORF">CARN7_2347</name>
</gene>
<proteinExistence type="predicted"/>
<reference evidence="1" key="1">
    <citation type="submission" date="2009-10" db="EMBL/GenBank/DDBJ databases">
        <title>Diversity of trophic interactions inside an arsenic-rich microbial ecosystem.</title>
        <authorList>
            <person name="Bertin P.N."/>
            <person name="Heinrich-Salmeron A."/>
            <person name="Pelletier E."/>
            <person name="Goulhen-Chollet F."/>
            <person name="Arsene-Ploetze F."/>
            <person name="Gallien S."/>
            <person name="Calteau A."/>
            <person name="Vallenet D."/>
            <person name="Casiot C."/>
            <person name="Chane-Woon-Ming B."/>
            <person name="Giloteaux L."/>
            <person name="Barakat M."/>
            <person name="Bonnefoy V."/>
            <person name="Bruneel O."/>
            <person name="Chandler M."/>
            <person name="Cleiss J."/>
            <person name="Duran R."/>
            <person name="Elbaz-Poulichet F."/>
            <person name="Fonknechten N."/>
            <person name="Lauga B."/>
            <person name="Mornico D."/>
            <person name="Ortet P."/>
            <person name="Schaeffer C."/>
            <person name="Siguier P."/>
            <person name="Alexander Thil Smith A."/>
            <person name="Van Dorsselaer A."/>
            <person name="Weissenbach J."/>
            <person name="Medigue C."/>
            <person name="Le Paslier D."/>
        </authorList>
    </citation>
    <scope>NUCLEOTIDE SEQUENCE</scope>
</reference>
<organism evidence="1">
    <name type="scientific">mine drainage metagenome</name>
    <dbReference type="NCBI Taxonomy" id="410659"/>
    <lineage>
        <taxon>unclassified sequences</taxon>
        <taxon>metagenomes</taxon>
        <taxon>ecological metagenomes</taxon>
    </lineage>
</organism>
<protein>
    <submittedName>
        <fullName evidence="1">Uncharacterized protein</fullName>
    </submittedName>
</protein>